<dbReference type="NCBIfam" id="TIGR01552">
    <property type="entry name" value="phd_fam"/>
    <property type="match status" value="1"/>
</dbReference>
<evidence type="ECO:0000313" key="4">
    <source>
        <dbReference type="Proteomes" id="UP000037397"/>
    </source>
</evidence>
<dbReference type="STRING" id="1631356.VV01_16605"/>
<dbReference type="Gene3D" id="3.40.1620.10">
    <property type="entry name" value="YefM-like domain"/>
    <property type="match status" value="1"/>
</dbReference>
<dbReference type="InterPro" id="IPR051405">
    <property type="entry name" value="phD/YefM_antitoxin"/>
</dbReference>
<proteinExistence type="inferred from homology"/>
<dbReference type="PANTHER" id="PTHR33713:SF10">
    <property type="entry name" value="ANTITOXIN YAFN"/>
    <property type="match status" value="1"/>
</dbReference>
<comment type="similarity">
    <text evidence="1 2">Belongs to the phD/YefM antitoxin family.</text>
</comment>
<dbReference type="EMBL" id="LAIR01000002">
    <property type="protein sequence ID" value="KNX39543.1"/>
    <property type="molecule type" value="Genomic_DNA"/>
</dbReference>
<dbReference type="AlphaFoldDB" id="A0A0L6CPU1"/>
<evidence type="ECO:0000256" key="2">
    <source>
        <dbReference type="RuleBase" id="RU362080"/>
    </source>
</evidence>
<organism evidence="3 4">
    <name type="scientific">Luteipulveratus halotolerans</name>
    <dbReference type="NCBI Taxonomy" id="1631356"/>
    <lineage>
        <taxon>Bacteria</taxon>
        <taxon>Bacillati</taxon>
        <taxon>Actinomycetota</taxon>
        <taxon>Actinomycetes</taxon>
        <taxon>Micrococcales</taxon>
        <taxon>Dermacoccaceae</taxon>
        <taxon>Luteipulveratus</taxon>
    </lineage>
</organism>
<protein>
    <recommendedName>
        <fullName evidence="2">Antitoxin</fullName>
    </recommendedName>
</protein>
<dbReference type="Gene3D" id="1.10.1220.170">
    <property type="match status" value="1"/>
</dbReference>
<dbReference type="InterPro" id="IPR036165">
    <property type="entry name" value="YefM-like_sf"/>
</dbReference>
<dbReference type="PANTHER" id="PTHR33713">
    <property type="entry name" value="ANTITOXIN YAFN-RELATED"/>
    <property type="match status" value="1"/>
</dbReference>
<keyword evidence="4" id="KW-1185">Reference proteome</keyword>
<evidence type="ECO:0000256" key="1">
    <source>
        <dbReference type="ARBA" id="ARBA00009981"/>
    </source>
</evidence>
<dbReference type="SUPFAM" id="SSF143120">
    <property type="entry name" value="YefM-like"/>
    <property type="match status" value="1"/>
</dbReference>
<comment type="function">
    <text evidence="2">Antitoxin component of a type II toxin-antitoxin (TA) system.</text>
</comment>
<dbReference type="Pfam" id="PF02604">
    <property type="entry name" value="PhdYeFM_antitox"/>
    <property type="match status" value="1"/>
</dbReference>
<comment type="caution">
    <text evidence="3">The sequence shown here is derived from an EMBL/GenBank/DDBJ whole genome shotgun (WGS) entry which is preliminary data.</text>
</comment>
<gene>
    <name evidence="3" type="ORF">VV01_16605</name>
</gene>
<accession>A0A0L6CPU1</accession>
<evidence type="ECO:0000313" key="3">
    <source>
        <dbReference type="EMBL" id="KNX39543.1"/>
    </source>
</evidence>
<dbReference type="InterPro" id="IPR006442">
    <property type="entry name" value="Antitoxin_Phd/YefM"/>
</dbReference>
<dbReference type="OrthoDB" id="9802003at2"/>
<dbReference type="Proteomes" id="UP000037397">
    <property type="component" value="Unassembled WGS sequence"/>
</dbReference>
<reference evidence="4" key="1">
    <citation type="submission" date="2015-03" db="EMBL/GenBank/DDBJ databases">
        <title>Luteipulveratus halotolerans sp. nov., a novel actinobacterium (Dermacoccaceae) from Sarawak, Malaysia.</title>
        <authorList>
            <person name="Juboi H."/>
            <person name="Basik A."/>
            <person name="Shamsul S.S."/>
            <person name="Arnold P."/>
            <person name="Schmitt E.K."/>
            <person name="Sanglier J.-J."/>
            <person name="Yeo T."/>
        </authorList>
    </citation>
    <scope>NUCLEOTIDE SEQUENCE [LARGE SCALE GENOMIC DNA]</scope>
    <source>
        <strain evidence="4">C296001</strain>
    </source>
</reference>
<name>A0A0L6CPU1_9MICO</name>
<sequence length="96" mass="10856">MYMTTMPLAEVRAQLSRVVDEAIRTHERVEITRNGDRAAVILSADDFDVLQETLDVLSDADAVRDIRVALDEYERGETFTTDEVLQDLRAAGRRTS</sequence>